<dbReference type="GO" id="GO:0009231">
    <property type="term" value="P:riboflavin biosynthetic process"/>
    <property type="evidence" value="ECO:0007669"/>
    <property type="project" value="TreeGrafter"/>
</dbReference>
<evidence type="ECO:0000313" key="7">
    <source>
        <dbReference type="Proteomes" id="UP000029995"/>
    </source>
</evidence>
<dbReference type="InterPro" id="IPR024087">
    <property type="entry name" value="Creatininase-like_sf"/>
</dbReference>
<keyword evidence="4" id="KW-0862">Zinc</keyword>
<dbReference type="Proteomes" id="UP000029995">
    <property type="component" value="Unassembled WGS sequence"/>
</dbReference>
<evidence type="ECO:0000256" key="3">
    <source>
        <dbReference type="ARBA" id="ARBA00022801"/>
    </source>
</evidence>
<name>A0A0A0DBA6_9PROT</name>
<gene>
    <name evidence="6" type="ORF">P409_01005</name>
</gene>
<dbReference type="Gene3D" id="3.40.50.10310">
    <property type="entry name" value="Creatininase"/>
    <property type="match status" value="1"/>
</dbReference>
<dbReference type="OrthoDB" id="9801445at2"/>
<dbReference type="PANTHER" id="PTHR35005:SF1">
    <property type="entry name" value="2-AMINO-5-FORMYLAMINO-6-RIBOSYLAMINOPYRIMIDIN-4(3H)-ONE 5'-MONOPHOSPHATE DEFORMYLASE"/>
    <property type="match status" value="1"/>
</dbReference>
<sequence>MKISEMNWSQVEAYLQRDDRAVLPLGSTEQHAGLSLSVDSILSERVGVEAAEPLGVPVFPVVAYGITPYFLAYPGTVSLRVETYARLVQDILDSLHRTGFRRILIVNGHGGNQPAQSVATEWMTTHPGTAVKFHSWWNAPETWAKVQSIDSQASHASWMENFPWTRLAGVDQPTQRKPMIDSGRMRVMDPEAVRRYLGDGNFGGHYQRPDEELLAIWQVAVAETRALLEGPWA</sequence>
<evidence type="ECO:0000256" key="5">
    <source>
        <dbReference type="ARBA" id="ARBA00024029"/>
    </source>
</evidence>
<reference evidence="6 7" key="1">
    <citation type="submission" date="2014-01" db="EMBL/GenBank/DDBJ databases">
        <title>Genome sequence determination for a cystic fibrosis isolate, Inquilinus limosus.</title>
        <authorList>
            <person name="Pino M."/>
            <person name="Di Conza J."/>
            <person name="Gutkind G."/>
        </authorList>
    </citation>
    <scope>NUCLEOTIDE SEQUENCE [LARGE SCALE GENOMIC DNA]</scope>
    <source>
        <strain evidence="6 7">MP06</strain>
    </source>
</reference>
<evidence type="ECO:0000256" key="2">
    <source>
        <dbReference type="ARBA" id="ARBA00022723"/>
    </source>
</evidence>
<protein>
    <submittedName>
        <fullName evidence="6">Creatininase</fullName>
    </submittedName>
</protein>
<evidence type="ECO:0000313" key="6">
    <source>
        <dbReference type="EMBL" id="KGM35991.1"/>
    </source>
</evidence>
<proteinExistence type="inferred from homology"/>
<keyword evidence="2" id="KW-0479">Metal-binding</keyword>
<dbReference type="PANTHER" id="PTHR35005">
    <property type="entry name" value="3-DEHYDRO-SCYLLO-INOSOSE HYDROLASE"/>
    <property type="match status" value="1"/>
</dbReference>
<organism evidence="6 7">
    <name type="scientific">Inquilinus limosus MP06</name>
    <dbReference type="NCBI Taxonomy" id="1398085"/>
    <lineage>
        <taxon>Bacteria</taxon>
        <taxon>Pseudomonadati</taxon>
        <taxon>Pseudomonadota</taxon>
        <taxon>Alphaproteobacteria</taxon>
        <taxon>Rhodospirillales</taxon>
        <taxon>Rhodospirillaceae</taxon>
        <taxon>Inquilinus</taxon>
    </lineage>
</organism>
<dbReference type="Pfam" id="PF02633">
    <property type="entry name" value="Creatininase"/>
    <property type="match status" value="1"/>
</dbReference>
<dbReference type="SUPFAM" id="SSF102215">
    <property type="entry name" value="Creatininase"/>
    <property type="match status" value="1"/>
</dbReference>
<dbReference type="InterPro" id="IPR003785">
    <property type="entry name" value="Creatininase/forma_Hydrolase"/>
</dbReference>
<dbReference type="AlphaFoldDB" id="A0A0A0DBA6"/>
<dbReference type="GO" id="GO:0016811">
    <property type="term" value="F:hydrolase activity, acting on carbon-nitrogen (but not peptide) bonds, in linear amides"/>
    <property type="evidence" value="ECO:0007669"/>
    <property type="project" value="TreeGrafter"/>
</dbReference>
<evidence type="ECO:0000256" key="4">
    <source>
        <dbReference type="ARBA" id="ARBA00022833"/>
    </source>
</evidence>
<dbReference type="GO" id="GO:0046872">
    <property type="term" value="F:metal ion binding"/>
    <property type="evidence" value="ECO:0007669"/>
    <property type="project" value="UniProtKB-KW"/>
</dbReference>
<keyword evidence="3" id="KW-0378">Hydrolase</keyword>
<comment type="caution">
    <text evidence="6">The sequence shown here is derived from an EMBL/GenBank/DDBJ whole genome shotgun (WGS) entry which is preliminary data.</text>
</comment>
<evidence type="ECO:0000256" key="1">
    <source>
        <dbReference type="ARBA" id="ARBA00001947"/>
    </source>
</evidence>
<comment type="cofactor">
    <cofactor evidence="1">
        <name>Zn(2+)</name>
        <dbReference type="ChEBI" id="CHEBI:29105"/>
    </cofactor>
</comment>
<dbReference type="RefSeq" id="WP_034830910.1">
    <property type="nucleotide sequence ID" value="NZ_JANX01000003.1"/>
</dbReference>
<dbReference type="EMBL" id="JANX01000003">
    <property type="protein sequence ID" value="KGM35991.1"/>
    <property type="molecule type" value="Genomic_DNA"/>
</dbReference>
<accession>A0A0A0DBA6</accession>
<comment type="similarity">
    <text evidence="5">Belongs to the creatininase superfamily.</text>
</comment>